<evidence type="ECO:0000256" key="3">
    <source>
        <dbReference type="ARBA" id="ARBA00022629"/>
    </source>
</evidence>
<dbReference type="EMBL" id="JAGGLG010000033">
    <property type="protein sequence ID" value="MBP2019676.1"/>
    <property type="molecule type" value="Genomic_DNA"/>
</dbReference>
<evidence type="ECO:0000313" key="5">
    <source>
        <dbReference type="EMBL" id="MBP2019676.1"/>
    </source>
</evidence>
<comment type="caution">
    <text evidence="5">The sequence shown here is derived from an EMBL/GenBank/DDBJ whole genome shotgun (WGS) entry which is preliminary data.</text>
</comment>
<keyword evidence="3" id="KW-0859">Xylose metabolism</keyword>
<keyword evidence="6" id="KW-1185">Reference proteome</keyword>
<protein>
    <submittedName>
        <fullName evidence="5">NBD/HSP70 family sugar kinase</fullName>
    </submittedName>
</protein>
<accession>A0ABS4JVY4</accession>
<dbReference type="InterPro" id="IPR000835">
    <property type="entry name" value="HTH_MarR-typ"/>
</dbReference>
<keyword evidence="5" id="KW-0808">Transferase</keyword>
<dbReference type="RefSeq" id="WP_209467781.1">
    <property type="nucleotide sequence ID" value="NZ_JAGGLG010000033.1"/>
</dbReference>
<dbReference type="PANTHER" id="PTHR18964:SF149">
    <property type="entry name" value="BIFUNCTIONAL UDP-N-ACETYLGLUCOSAMINE 2-EPIMERASE_N-ACETYLMANNOSAMINE KINASE"/>
    <property type="match status" value="1"/>
</dbReference>
<dbReference type="CDD" id="cd00090">
    <property type="entry name" value="HTH_ARSR"/>
    <property type="match status" value="1"/>
</dbReference>
<organism evidence="5 6">
    <name type="scientific">Symbiobacterium terraclitae</name>
    <dbReference type="NCBI Taxonomy" id="557451"/>
    <lineage>
        <taxon>Bacteria</taxon>
        <taxon>Bacillati</taxon>
        <taxon>Bacillota</taxon>
        <taxon>Clostridia</taxon>
        <taxon>Eubacteriales</taxon>
        <taxon>Symbiobacteriaceae</taxon>
        <taxon>Symbiobacterium</taxon>
    </lineage>
</organism>
<reference evidence="5 6" key="1">
    <citation type="submission" date="2021-03" db="EMBL/GenBank/DDBJ databases">
        <title>Genomic Encyclopedia of Type Strains, Phase IV (KMG-IV): sequencing the most valuable type-strain genomes for metagenomic binning, comparative biology and taxonomic classification.</title>
        <authorList>
            <person name="Goeker M."/>
        </authorList>
    </citation>
    <scope>NUCLEOTIDE SEQUENCE [LARGE SCALE GENOMIC DNA]</scope>
    <source>
        <strain evidence="5 6">DSM 27138</strain>
    </source>
</reference>
<gene>
    <name evidence="5" type="ORF">J2Z79_003118</name>
</gene>
<dbReference type="InterPro" id="IPR000600">
    <property type="entry name" value="ROK"/>
</dbReference>
<evidence type="ECO:0000256" key="2">
    <source>
        <dbReference type="ARBA" id="ARBA00006479"/>
    </source>
</evidence>
<keyword evidence="3" id="KW-0119">Carbohydrate metabolism</keyword>
<dbReference type="Gene3D" id="1.10.10.10">
    <property type="entry name" value="Winged helix-like DNA-binding domain superfamily/Winged helix DNA-binding domain"/>
    <property type="match status" value="1"/>
</dbReference>
<comment type="function">
    <text evidence="1">Transcriptional repressor of xylose-utilizing enzymes.</text>
</comment>
<evidence type="ECO:0000256" key="1">
    <source>
        <dbReference type="ARBA" id="ARBA00002486"/>
    </source>
</evidence>
<dbReference type="Proteomes" id="UP001519289">
    <property type="component" value="Unassembled WGS sequence"/>
</dbReference>
<proteinExistence type="inferred from homology"/>
<dbReference type="InterPro" id="IPR043129">
    <property type="entry name" value="ATPase_NBD"/>
</dbReference>
<evidence type="ECO:0000313" key="6">
    <source>
        <dbReference type="Proteomes" id="UP001519289"/>
    </source>
</evidence>
<comment type="similarity">
    <text evidence="2">Belongs to the ROK (NagC/XylR) family.</text>
</comment>
<dbReference type="GO" id="GO:0016301">
    <property type="term" value="F:kinase activity"/>
    <property type="evidence" value="ECO:0007669"/>
    <property type="project" value="UniProtKB-KW"/>
</dbReference>
<sequence length="392" mass="41501">MHRPANARLMKQLNRQSVLAAVRDRGPISRAELAALTGLSQPAVTAIVRDLLELGLVEEKGLGQSSGGRPPIMLLFNPAARFVIAACLEGERLWGGVADLSGALQAEEEVALPADGVHDPARALGDFLEGLVSRSGMDPQRLAAIAVGVPGIVHRRGTVSHAPSLGWWQEVPLRAVLHERFAVPVVVENDVNLMALGEYFQGAGQGVVNLALMHVSDGIGAGILIDGTLFRGAGDAAGEVGYLPLGPAGPRRPDDYGMFEQHYSARSLYRRIQLAGLGAGLDERRPIRQLRELAAREVPQARQLLDDALRHWSYAVASIACILNPELVLLAGDAVDCGEDGLAFVQRTVAELVPMAPEIRFASLGSRAALVGAVASALSLADENAYGITADQ</sequence>
<dbReference type="InterPro" id="IPR036390">
    <property type="entry name" value="WH_DNA-bd_sf"/>
</dbReference>
<name>A0ABS4JVY4_9FIRM</name>
<dbReference type="SUPFAM" id="SSF46785">
    <property type="entry name" value="Winged helix' DNA-binding domain"/>
    <property type="match status" value="1"/>
</dbReference>
<dbReference type="InterPro" id="IPR036388">
    <property type="entry name" value="WH-like_DNA-bd_sf"/>
</dbReference>
<dbReference type="Pfam" id="PF12802">
    <property type="entry name" value="MarR_2"/>
    <property type="match status" value="1"/>
</dbReference>
<dbReference type="PANTHER" id="PTHR18964">
    <property type="entry name" value="ROK (REPRESSOR, ORF, KINASE) FAMILY"/>
    <property type="match status" value="1"/>
</dbReference>
<dbReference type="SUPFAM" id="SSF53067">
    <property type="entry name" value="Actin-like ATPase domain"/>
    <property type="match status" value="1"/>
</dbReference>
<dbReference type="Gene3D" id="3.30.420.40">
    <property type="match status" value="2"/>
</dbReference>
<dbReference type="InterPro" id="IPR011991">
    <property type="entry name" value="ArsR-like_HTH"/>
</dbReference>
<feature type="domain" description="HTH marR-type" evidence="4">
    <location>
        <begin position="18"/>
        <end position="59"/>
    </location>
</feature>
<keyword evidence="5" id="KW-0418">Kinase</keyword>
<evidence type="ECO:0000259" key="4">
    <source>
        <dbReference type="Pfam" id="PF12802"/>
    </source>
</evidence>
<dbReference type="Pfam" id="PF00480">
    <property type="entry name" value="ROK"/>
    <property type="match status" value="1"/>
</dbReference>